<protein>
    <submittedName>
        <fullName evidence="2">Uncharacterized protein</fullName>
    </submittedName>
</protein>
<dbReference type="OrthoDB" id="7862519at2"/>
<feature type="transmembrane region" description="Helical" evidence="1">
    <location>
        <begin position="41"/>
        <end position="59"/>
    </location>
</feature>
<dbReference type="STRING" id="870908.SAMN04488044_3079"/>
<evidence type="ECO:0000313" key="2">
    <source>
        <dbReference type="EMBL" id="SHH71770.1"/>
    </source>
</evidence>
<evidence type="ECO:0000313" key="3">
    <source>
        <dbReference type="Proteomes" id="UP000184211"/>
    </source>
</evidence>
<keyword evidence="1" id="KW-0812">Transmembrane</keyword>
<evidence type="ECO:0000256" key="1">
    <source>
        <dbReference type="SAM" id="Phobius"/>
    </source>
</evidence>
<proteinExistence type="predicted"/>
<gene>
    <name evidence="2" type="ORF">SAMN04488044_3079</name>
</gene>
<reference evidence="3" key="1">
    <citation type="submission" date="2016-11" db="EMBL/GenBank/DDBJ databases">
        <authorList>
            <person name="Varghese N."/>
            <person name="Submissions S."/>
        </authorList>
    </citation>
    <scope>NUCLEOTIDE SEQUENCE [LARGE SCALE GENOMIC DNA]</scope>
    <source>
        <strain evidence="3">DSM 28223</strain>
    </source>
</reference>
<name>A0A1M5V971_9RHOB</name>
<keyword evidence="3" id="KW-1185">Reference proteome</keyword>
<dbReference type="AlphaFoldDB" id="A0A1M5V971"/>
<organism evidence="2 3">
    <name type="scientific">Cognatishimia maritima</name>
    <dbReference type="NCBI Taxonomy" id="870908"/>
    <lineage>
        <taxon>Bacteria</taxon>
        <taxon>Pseudomonadati</taxon>
        <taxon>Pseudomonadota</taxon>
        <taxon>Alphaproteobacteria</taxon>
        <taxon>Rhodobacterales</taxon>
        <taxon>Paracoccaceae</taxon>
        <taxon>Cognatishimia</taxon>
    </lineage>
</organism>
<accession>A0A1M5V971</accession>
<dbReference type="Proteomes" id="UP000184211">
    <property type="component" value="Unassembled WGS sequence"/>
</dbReference>
<dbReference type="RefSeq" id="WP_072793919.1">
    <property type="nucleotide sequence ID" value="NZ_FQWM01000008.1"/>
</dbReference>
<sequence>MSDEVLAYIEASAPRRWLAIAMQMGLGALLVYIALAMPGAFGWQVFLLLLGAAWIFLAIRMHAATSLRLELTREELRDSTGEVLAKLDDVQAVSRGTFALKPSNGFTLVLGTKKGPARWRPGLWWRFGNRVGIGGVTAGAQSKPAAQIIEAIVAERG</sequence>
<keyword evidence="1" id="KW-1133">Transmembrane helix</keyword>
<keyword evidence="1" id="KW-0472">Membrane</keyword>
<dbReference type="EMBL" id="FQWM01000008">
    <property type="protein sequence ID" value="SHH71770.1"/>
    <property type="molecule type" value="Genomic_DNA"/>
</dbReference>
<feature type="transmembrane region" description="Helical" evidence="1">
    <location>
        <begin position="17"/>
        <end position="35"/>
    </location>
</feature>